<dbReference type="InterPro" id="IPR048395">
    <property type="entry name" value="Glyco_hydro_31_C"/>
</dbReference>
<proteinExistence type="inferred from homology"/>
<protein>
    <submittedName>
        <fullName evidence="6">DUF5110 domain-containing protein</fullName>
    </submittedName>
</protein>
<feature type="domain" description="Glycosyl hydrolase family 31 C-terminal" evidence="5">
    <location>
        <begin position="504"/>
        <end position="593"/>
    </location>
</feature>
<evidence type="ECO:0000259" key="3">
    <source>
        <dbReference type="Pfam" id="PF01055"/>
    </source>
</evidence>
<dbReference type="InterPro" id="IPR017853">
    <property type="entry name" value="GH"/>
</dbReference>
<organism evidence="6 7">
    <name type="scientific">Anaerosacchariphilus polymeriproducens</name>
    <dbReference type="NCBI Taxonomy" id="1812858"/>
    <lineage>
        <taxon>Bacteria</taxon>
        <taxon>Bacillati</taxon>
        <taxon>Bacillota</taxon>
        <taxon>Clostridia</taxon>
        <taxon>Lachnospirales</taxon>
        <taxon>Lachnospiraceae</taxon>
        <taxon>Anaerosacchariphilus</taxon>
    </lineage>
</organism>
<dbReference type="AlphaFoldDB" id="A0A371AZP7"/>
<dbReference type="EMBL" id="QRCT01000009">
    <property type="protein sequence ID" value="RDU25026.1"/>
    <property type="molecule type" value="Genomic_DNA"/>
</dbReference>
<dbReference type="Gene3D" id="2.60.40.1180">
    <property type="entry name" value="Golgi alpha-mannosidase II"/>
    <property type="match status" value="2"/>
</dbReference>
<dbReference type="PANTHER" id="PTHR22762:SF89">
    <property type="entry name" value="ALPHA-XYLOSIDASE"/>
    <property type="match status" value="1"/>
</dbReference>
<accession>A0A371AZP7</accession>
<dbReference type="Gene3D" id="2.60.40.1760">
    <property type="entry name" value="glycosyl hydrolase (family 31)"/>
    <property type="match status" value="1"/>
</dbReference>
<dbReference type="InterPro" id="IPR013780">
    <property type="entry name" value="Glyco_hydro_b"/>
</dbReference>
<sequence>MKKNQLNTRPNAREENIVQGEKYRFTVLTPQLIRMEYSETGVFENRASQIVINRDFEQCDYRIIDQDDNLVIITSNLRVMYNKQEFSAYGLSVQVLGNISIYNSLWHYGEIGDNLGGTARTLDQVDGSVNLEPGLLSKNGFSILNDSESLLLTEDGWVMPRKNQQKDIYFFGYGRSYKACLKDFYYLCGKTPMLPRFALGNWWSRYYRYSEEDYKRLILRFAEEKIPFSVAVIDMDWHLVDIDEKYGSGWTGFTWNRNLFPNPKEFLQWLHENNLKVTLNIHPAEGIRPYEEMYPDMANALNVDTENEEPVAMDVTNKAFLEAFFNFVNHPNEEDGVDFWWIDWQQGIYSKIKGLDPLWMLNHYYFLDSGRDGKRPMIFSRYAGPGSHRYPLGFSGDTITTWESLEFQPYFTSTASNIGYGWWSHDIGGHMMGMKDDELAVRWLQFGVFSPIMRFHSSNSEFNRKEPWKYSLEIREVMNRFLRLRHEMIPYLYTMNYRNYAYDEPLIQPMYYSYPKVESAYEVKNQYMFGSECIVAPITSRTNRELKMASANVWFPDGKYVDYFTGLVYSGNRHLKCYRDINSIPVFLKEGGIFPVSENMEIENPKELTITVFPGCSNQFELYEDDNTTIGYKTGESVKTLLELIENEFTEFVIHKSQGDLKLIPKIRTYKIRFLATSPTETEVWINQNKVVAETTYNKEDASLNVIIRDVMVINDIRIKFKEKLKLVETNVEKRIFSILDHAQISFLQKEQLFQIVKSEKSCSTKVAELLYLGIDSNLQNSIIEVLTSTEKL</sequence>
<evidence type="ECO:0000259" key="5">
    <source>
        <dbReference type="Pfam" id="PF21365"/>
    </source>
</evidence>
<name>A0A371AZP7_9FIRM</name>
<dbReference type="CDD" id="cd06595">
    <property type="entry name" value="GH31_u1"/>
    <property type="match status" value="1"/>
</dbReference>
<keyword evidence="2" id="KW-0378">Hydrolase</keyword>
<reference evidence="6 7" key="1">
    <citation type="submission" date="2018-07" db="EMBL/GenBank/DDBJ databases">
        <title>Anaerosacharophilus polymeroproducens gen. nov. sp. nov., an anaerobic bacterium isolated from salt field.</title>
        <authorList>
            <person name="Kim W."/>
            <person name="Yang S.-H."/>
            <person name="Oh J."/>
            <person name="Lee J.-H."/>
            <person name="Kwon K.K."/>
        </authorList>
    </citation>
    <scope>NUCLEOTIDE SEQUENCE [LARGE SCALE GENOMIC DNA]</scope>
    <source>
        <strain evidence="6 7">MCWD5</strain>
    </source>
</reference>
<dbReference type="RefSeq" id="WP_115480510.1">
    <property type="nucleotide sequence ID" value="NZ_QRCT01000009.1"/>
</dbReference>
<dbReference type="Proteomes" id="UP000255036">
    <property type="component" value="Unassembled WGS sequence"/>
</dbReference>
<dbReference type="GO" id="GO:0090599">
    <property type="term" value="F:alpha-glucosidase activity"/>
    <property type="evidence" value="ECO:0007669"/>
    <property type="project" value="TreeGrafter"/>
</dbReference>
<dbReference type="Pfam" id="PF01055">
    <property type="entry name" value="Glyco_hydro_31_2nd"/>
    <property type="match status" value="1"/>
</dbReference>
<keyword evidence="2" id="KW-0326">Glycosidase</keyword>
<dbReference type="OrthoDB" id="176168at2"/>
<comment type="similarity">
    <text evidence="1 2">Belongs to the glycosyl hydrolase 31 family.</text>
</comment>
<dbReference type="Gene3D" id="3.20.20.80">
    <property type="entry name" value="Glycosidases"/>
    <property type="match status" value="1"/>
</dbReference>
<evidence type="ECO:0000313" key="6">
    <source>
        <dbReference type="EMBL" id="RDU25026.1"/>
    </source>
</evidence>
<dbReference type="SUPFAM" id="SSF51011">
    <property type="entry name" value="Glycosyl hydrolase domain"/>
    <property type="match status" value="1"/>
</dbReference>
<evidence type="ECO:0000313" key="7">
    <source>
        <dbReference type="Proteomes" id="UP000255036"/>
    </source>
</evidence>
<comment type="caution">
    <text evidence="6">The sequence shown here is derived from an EMBL/GenBank/DDBJ whole genome shotgun (WGS) entry which is preliminary data.</text>
</comment>
<dbReference type="GO" id="GO:0006491">
    <property type="term" value="P:N-glycan processing"/>
    <property type="evidence" value="ECO:0007669"/>
    <property type="project" value="TreeGrafter"/>
</dbReference>
<dbReference type="PANTHER" id="PTHR22762">
    <property type="entry name" value="ALPHA-GLUCOSIDASE"/>
    <property type="match status" value="1"/>
</dbReference>
<dbReference type="Pfam" id="PF17137">
    <property type="entry name" value="DUF5110"/>
    <property type="match status" value="1"/>
</dbReference>
<keyword evidence="7" id="KW-1185">Reference proteome</keyword>
<dbReference type="GO" id="GO:0005975">
    <property type="term" value="P:carbohydrate metabolic process"/>
    <property type="evidence" value="ECO:0007669"/>
    <property type="project" value="InterPro"/>
</dbReference>
<dbReference type="SUPFAM" id="SSF51445">
    <property type="entry name" value="(Trans)glycosidases"/>
    <property type="match status" value="1"/>
</dbReference>
<feature type="domain" description="DUF5110" evidence="4">
    <location>
        <begin position="607"/>
        <end position="675"/>
    </location>
</feature>
<evidence type="ECO:0000256" key="2">
    <source>
        <dbReference type="RuleBase" id="RU361185"/>
    </source>
</evidence>
<dbReference type="InterPro" id="IPR033403">
    <property type="entry name" value="DUF5110"/>
</dbReference>
<evidence type="ECO:0000256" key="1">
    <source>
        <dbReference type="ARBA" id="ARBA00007806"/>
    </source>
</evidence>
<dbReference type="InterPro" id="IPR000322">
    <property type="entry name" value="Glyco_hydro_31_TIM"/>
</dbReference>
<feature type="domain" description="Glycoside hydrolase family 31 TIM barrel" evidence="3">
    <location>
        <begin position="191"/>
        <end position="495"/>
    </location>
</feature>
<gene>
    <name evidence="6" type="ORF">DWV06_02015</name>
</gene>
<evidence type="ECO:0000259" key="4">
    <source>
        <dbReference type="Pfam" id="PF17137"/>
    </source>
</evidence>
<dbReference type="Pfam" id="PF21365">
    <property type="entry name" value="Glyco_hydro_31_3rd"/>
    <property type="match status" value="1"/>
</dbReference>